<keyword evidence="2" id="KW-1185">Reference proteome</keyword>
<evidence type="ECO:0000313" key="1">
    <source>
        <dbReference type="EMBL" id="KAI5667331.1"/>
    </source>
</evidence>
<gene>
    <name evidence="1" type="ORF">M9H77_17184</name>
</gene>
<reference evidence="2" key="1">
    <citation type="journal article" date="2023" name="Nat. Plants">
        <title>Single-cell RNA sequencing provides a high-resolution roadmap for understanding the multicellular compartmentation of specialized metabolism.</title>
        <authorList>
            <person name="Sun S."/>
            <person name="Shen X."/>
            <person name="Li Y."/>
            <person name="Li Y."/>
            <person name="Wang S."/>
            <person name="Li R."/>
            <person name="Zhang H."/>
            <person name="Shen G."/>
            <person name="Guo B."/>
            <person name="Wei J."/>
            <person name="Xu J."/>
            <person name="St-Pierre B."/>
            <person name="Chen S."/>
            <person name="Sun C."/>
        </authorList>
    </citation>
    <scope>NUCLEOTIDE SEQUENCE [LARGE SCALE GENOMIC DNA]</scope>
</reference>
<comment type="caution">
    <text evidence="1">The sequence shown here is derived from an EMBL/GenBank/DDBJ whole genome shotgun (WGS) entry which is preliminary data.</text>
</comment>
<sequence>MARKQQKMMPNGDHGKDLLPEVGQTTADGRFIGNRKSEDRTLSVKLKRKVHKLKGQRGLISIVPSSSEALEKLEERIFYCVTEFLKRKIMPLRLENSPDNNNHQEQSNKVGDELLQWLETKSERSSFFVSFGNEYILNKQKIKEISLGLELSNVNFIWILRIP</sequence>
<name>A0ACC0B3W9_CATRO</name>
<dbReference type="EMBL" id="CM044704">
    <property type="protein sequence ID" value="KAI5667331.1"/>
    <property type="molecule type" value="Genomic_DNA"/>
</dbReference>
<dbReference type="Proteomes" id="UP001060085">
    <property type="component" value="Linkage Group LG04"/>
</dbReference>
<accession>A0ACC0B3W9</accession>
<organism evidence="1 2">
    <name type="scientific">Catharanthus roseus</name>
    <name type="common">Madagascar periwinkle</name>
    <name type="synonym">Vinca rosea</name>
    <dbReference type="NCBI Taxonomy" id="4058"/>
    <lineage>
        <taxon>Eukaryota</taxon>
        <taxon>Viridiplantae</taxon>
        <taxon>Streptophyta</taxon>
        <taxon>Embryophyta</taxon>
        <taxon>Tracheophyta</taxon>
        <taxon>Spermatophyta</taxon>
        <taxon>Magnoliopsida</taxon>
        <taxon>eudicotyledons</taxon>
        <taxon>Gunneridae</taxon>
        <taxon>Pentapetalae</taxon>
        <taxon>asterids</taxon>
        <taxon>lamiids</taxon>
        <taxon>Gentianales</taxon>
        <taxon>Apocynaceae</taxon>
        <taxon>Rauvolfioideae</taxon>
        <taxon>Vinceae</taxon>
        <taxon>Catharanthinae</taxon>
        <taxon>Catharanthus</taxon>
    </lineage>
</organism>
<protein>
    <submittedName>
        <fullName evidence="1">Uncharacterized protein</fullName>
    </submittedName>
</protein>
<proteinExistence type="predicted"/>
<evidence type="ECO:0000313" key="2">
    <source>
        <dbReference type="Proteomes" id="UP001060085"/>
    </source>
</evidence>